<organism evidence="1 5">
    <name type="scientific">Ralstonia mannitolilytica</name>
    <dbReference type="NCBI Taxonomy" id="105219"/>
    <lineage>
        <taxon>Bacteria</taxon>
        <taxon>Pseudomonadati</taxon>
        <taxon>Pseudomonadota</taxon>
        <taxon>Betaproteobacteria</taxon>
        <taxon>Burkholderiales</taxon>
        <taxon>Burkholderiaceae</taxon>
        <taxon>Ralstonia</taxon>
    </lineage>
</organism>
<dbReference type="GeneID" id="34792628"/>
<reference evidence="3 4" key="1">
    <citation type="submission" date="2018-06" db="EMBL/GenBank/DDBJ databases">
        <authorList>
            <consortium name="Pathogen Informatics"/>
            <person name="Doyle S."/>
        </authorList>
    </citation>
    <scope>NUCLEOTIDE SEQUENCE [LARGE SCALE GENOMIC DNA]</scope>
    <source>
        <strain evidence="3 4">NCTC10894</strain>
    </source>
</reference>
<evidence type="ECO:0000313" key="3">
    <source>
        <dbReference type="EMBL" id="SUD96759.1"/>
    </source>
</evidence>
<name>A0A0D5ASF6_9RALS</name>
<dbReference type="Proteomes" id="UP000255008">
    <property type="component" value="Unassembled WGS sequence"/>
</dbReference>
<evidence type="ECO:0000313" key="2">
    <source>
        <dbReference type="EMBL" id="CAJ0857675.1"/>
    </source>
</evidence>
<dbReference type="Proteomes" id="UP001190002">
    <property type="component" value="Unassembled WGS sequence"/>
</dbReference>
<gene>
    <name evidence="3" type="ORF">NCTC10894_01099</name>
    <name evidence="2" type="ORF">R77569_01093</name>
    <name evidence="1" type="ORF">R77591_00521</name>
</gene>
<reference evidence="1 6" key="2">
    <citation type="submission" date="2023-07" db="EMBL/GenBank/DDBJ databases">
        <authorList>
            <person name="Peeters C."/>
        </authorList>
    </citation>
    <scope>NUCLEOTIDE SEQUENCE</scope>
    <source>
        <strain evidence="2 6">R-77569</strain>
        <strain evidence="1">R-77591</strain>
    </source>
</reference>
<evidence type="ECO:0000313" key="4">
    <source>
        <dbReference type="Proteomes" id="UP000255008"/>
    </source>
</evidence>
<dbReference type="Proteomes" id="UP001190452">
    <property type="component" value="Unassembled WGS sequence"/>
</dbReference>
<protein>
    <submittedName>
        <fullName evidence="1">Uncharacterized protein</fullName>
    </submittedName>
</protein>
<keyword evidence="6" id="KW-1185">Reference proteome</keyword>
<dbReference type="EMBL" id="UGVE01000001">
    <property type="protein sequence ID" value="SUD96759.1"/>
    <property type="molecule type" value="Genomic_DNA"/>
</dbReference>
<comment type="caution">
    <text evidence="1">The sequence shown here is derived from an EMBL/GenBank/DDBJ whole genome shotgun (WGS) entry which is preliminary data.</text>
</comment>
<dbReference type="EMBL" id="CAUDKV010000003">
    <property type="protein sequence ID" value="CAJ0857675.1"/>
    <property type="molecule type" value="Genomic_DNA"/>
</dbReference>
<sequence>MDTSPAGQYKGFDIYPLAFQHERTARWPEAREDRSYNAAVMICRAGESPEPGQTQVFRLSGDQQFTNIGDARVAALRFAESIIDGDVPDLSLAAGST</sequence>
<dbReference type="AlphaFoldDB" id="A0A0D5ASF6"/>
<evidence type="ECO:0000313" key="5">
    <source>
        <dbReference type="Proteomes" id="UP001190002"/>
    </source>
</evidence>
<dbReference type="OrthoDB" id="8926334at2"/>
<accession>A0A0D5ASF6</accession>
<evidence type="ECO:0000313" key="6">
    <source>
        <dbReference type="Proteomes" id="UP001190452"/>
    </source>
</evidence>
<dbReference type="KEGG" id="rmn:TK49_14655"/>
<evidence type="ECO:0000313" key="1">
    <source>
        <dbReference type="EMBL" id="CAJ0679816.1"/>
    </source>
</evidence>
<dbReference type="RefSeq" id="WP_045787357.1">
    <property type="nucleotide sequence ID" value="NZ_BAAAEC010000003.1"/>
</dbReference>
<proteinExistence type="predicted"/>
<dbReference type="EMBL" id="CATVXE010000002">
    <property type="protein sequence ID" value="CAJ0679816.1"/>
    <property type="molecule type" value="Genomic_DNA"/>
</dbReference>